<keyword evidence="4" id="KW-0067">ATP-binding</keyword>
<keyword evidence="2" id="KW-0963">Cytoplasm</keyword>
<dbReference type="FunFam" id="3.30.420.40:FF:000148">
    <property type="entry name" value="Actin, alpha skeletal muscle"/>
    <property type="match status" value="1"/>
</dbReference>
<dbReference type="PANTHER" id="PTHR11937">
    <property type="entry name" value="ACTIN"/>
    <property type="match status" value="1"/>
</dbReference>
<evidence type="ECO:0000256" key="6">
    <source>
        <dbReference type="RuleBase" id="RU000487"/>
    </source>
</evidence>
<dbReference type="Proteomes" id="UP000192247">
    <property type="component" value="Unassembled WGS sequence"/>
</dbReference>
<dbReference type="PRINTS" id="PR00190">
    <property type="entry name" value="ACTIN"/>
</dbReference>
<dbReference type="OrthoDB" id="10251209at2759"/>
<comment type="subcellular location">
    <subcellularLocation>
        <location evidence="1">Cytoplasm</location>
        <location evidence="1">Cytoskeleton</location>
    </subcellularLocation>
</comment>
<comment type="caution">
    <text evidence="7">The sequence shown here is derived from an EMBL/GenBank/DDBJ whole genome shotgun (WGS) entry which is preliminary data.</text>
</comment>
<dbReference type="SUPFAM" id="SSF53067">
    <property type="entry name" value="Actin-like ATPase domain"/>
    <property type="match status" value="2"/>
</dbReference>
<protein>
    <submittedName>
        <fullName evidence="7">Actin-related protein 2</fullName>
    </submittedName>
</protein>
<dbReference type="Pfam" id="PF00022">
    <property type="entry name" value="Actin"/>
    <property type="match status" value="1"/>
</dbReference>
<evidence type="ECO:0000256" key="5">
    <source>
        <dbReference type="ARBA" id="ARBA00023212"/>
    </source>
</evidence>
<comment type="similarity">
    <text evidence="6">Belongs to the actin family.</text>
</comment>
<dbReference type="SMART" id="SM00268">
    <property type="entry name" value="ACTIN"/>
    <property type="match status" value="1"/>
</dbReference>
<keyword evidence="5" id="KW-0206">Cytoskeleton</keyword>
<proteinExistence type="inferred from homology"/>
<sequence>MASSCEKNLIVCDNGTGFVKCGYAGMEIPSFTFPNLVGRPALRAMSDAGAGFAAPQHVAVGDEASRSRSILNVNYPMERGAVRNWDEMIEVWNYAFGPQKMNVEPADSKILLTEPPMGCRRSRERMVEIMFENYGFDAVYVAMQAILTLYAQGLYTGVVVDSGDGVTFINPVYGGCECSYATKRFDVAGRDITRRLVELLLRRGYVFNQSVDFETARLIKERLCYIAHDFRLEQRLALETTAVVESYALPDGRQIRVGAERYEAPEILFRPWLIGMESPGIAELVFDSIQSMDVDIRADLYTNVVLSGGTTMFPGLPTRLERELKQLYIERVRAGDAKSVGRVVRVKTLPNRMDAVFIG</sequence>
<dbReference type="InterPro" id="IPR004000">
    <property type="entry name" value="Actin"/>
</dbReference>
<dbReference type="InterPro" id="IPR043129">
    <property type="entry name" value="ATPase_NBD"/>
</dbReference>
<accession>A0A1V9XXQ3</accession>
<reference evidence="7 8" key="1">
    <citation type="journal article" date="2017" name="Gigascience">
        <title>Draft genome of the honey bee ectoparasitic mite, Tropilaelaps mercedesae, is shaped by the parasitic life history.</title>
        <authorList>
            <person name="Dong X."/>
            <person name="Armstrong S.D."/>
            <person name="Xia D."/>
            <person name="Makepeace B.L."/>
            <person name="Darby A.C."/>
            <person name="Kadowaki T."/>
        </authorList>
    </citation>
    <scope>NUCLEOTIDE SEQUENCE [LARGE SCALE GENOMIC DNA]</scope>
    <source>
        <strain evidence="7">Wuxi-XJTLU</strain>
    </source>
</reference>
<dbReference type="STRING" id="418985.A0A1V9XXQ3"/>
<dbReference type="EMBL" id="MNPL01002435">
    <property type="protein sequence ID" value="OQR78276.1"/>
    <property type="molecule type" value="Genomic_DNA"/>
</dbReference>
<feature type="non-terminal residue" evidence="7">
    <location>
        <position position="359"/>
    </location>
</feature>
<keyword evidence="3" id="KW-0547">Nucleotide-binding</keyword>
<dbReference type="InParanoid" id="A0A1V9XXQ3"/>
<dbReference type="GO" id="GO:0005856">
    <property type="term" value="C:cytoskeleton"/>
    <property type="evidence" value="ECO:0007669"/>
    <property type="project" value="UniProtKB-SubCell"/>
</dbReference>
<dbReference type="Gene3D" id="3.30.420.40">
    <property type="match status" value="2"/>
</dbReference>
<keyword evidence="8" id="KW-1185">Reference proteome</keyword>
<gene>
    <name evidence="7" type="ORF">BIW11_02760</name>
</gene>
<evidence type="ECO:0000256" key="3">
    <source>
        <dbReference type="ARBA" id="ARBA00022741"/>
    </source>
</evidence>
<dbReference type="GO" id="GO:0005524">
    <property type="term" value="F:ATP binding"/>
    <property type="evidence" value="ECO:0007669"/>
    <property type="project" value="UniProtKB-KW"/>
</dbReference>
<evidence type="ECO:0000256" key="2">
    <source>
        <dbReference type="ARBA" id="ARBA00022490"/>
    </source>
</evidence>
<evidence type="ECO:0000313" key="8">
    <source>
        <dbReference type="Proteomes" id="UP000192247"/>
    </source>
</evidence>
<evidence type="ECO:0000313" key="7">
    <source>
        <dbReference type="EMBL" id="OQR78276.1"/>
    </source>
</evidence>
<evidence type="ECO:0000256" key="4">
    <source>
        <dbReference type="ARBA" id="ARBA00022840"/>
    </source>
</evidence>
<name>A0A1V9XXQ3_9ACAR</name>
<dbReference type="FunFam" id="3.90.640.10:FF:000007">
    <property type="entry name" value="Actin like 7B"/>
    <property type="match status" value="1"/>
</dbReference>
<organism evidence="7 8">
    <name type="scientific">Tropilaelaps mercedesae</name>
    <dbReference type="NCBI Taxonomy" id="418985"/>
    <lineage>
        <taxon>Eukaryota</taxon>
        <taxon>Metazoa</taxon>
        <taxon>Ecdysozoa</taxon>
        <taxon>Arthropoda</taxon>
        <taxon>Chelicerata</taxon>
        <taxon>Arachnida</taxon>
        <taxon>Acari</taxon>
        <taxon>Parasitiformes</taxon>
        <taxon>Mesostigmata</taxon>
        <taxon>Gamasina</taxon>
        <taxon>Dermanyssoidea</taxon>
        <taxon>Laelapidae</taxon>
        <taxon>Tropilaelaps</taxon>
    </lineage>
</organism>
<evidence type="ECO:0000256" key="1">
    <source>
        <dbReference type="ARBA" id="ARBA00004245"/>
    </source>
</evidence>
<dbReference type="AlphaFoldDB" id="A0A1V9XXQ3"/>
<dbReference type="Gene3D" id="3.90.640.10">
    <property type="entry name" value="Actin, Chain A, domain 4"/>
    <property type="match status" value="1"/>
</dbReference>